<evidence type="ECO:0000313" key="1">
    <source>
        <dbReference type="EMBL" id="MEH2560210.1"/>
    </source>
</evidence>
<dbReference type="RefSeq" id="WP_334489153.1">
    <property type="nucleotide sequence ID" value="NZ_JAZHRV010000001.1"/>
</dbReference>
<accession>A0ABU8BNZ7</accession>
<protein>
    <submittedName>
        <fullName evidence="1">Histone acetyltransferase (RNA polymerase elongator complex component)</fullName>
    </submittedName>
</protein>
<organism evidence="1 2">
    <name type="scientific">Bradyrhizobium algeriense</name>
    <dbReference type="NCBI Taxonomy" id="634784"/>
    <lineage>
        <taxon>Bacteria</taxon>
        <taxon>Pseudomonadati</taxon>
        <taxon>Pseudomonadota</taxon>
        <taxon>Alphaproteobacteria</taxon>
        <taxon>Hyphomicrobiales</taxon>
        <taxon>Nitrobacteraceae</taxon>
        <taxon>Bradyrhizobium</taxon>
    </lineage>
</organism>
<gene>
    <name evidence="1" type="ORF">V1286_007739</name>
</gene>
<proteinExistence type="predicted"/>
<name>A0ABU8BNZ7_9BRAD</name>
<dbReference type="EMBL" id="JAZHRV010000001">
    <property type="protein sequence ID" value="MEH2560210.1"/>
    <property type="molecule type" value="Genomic_DNA"/>
</dbReference>
<dbReference type="Proteomes" id="UP001364224">
    <property type="component" value="Unassembled WGS sequence"/>
</dbReference>
<sequence length="113" mass="12707">MTCKRNGGDHAWSFLRISRVFNISSTKRGCPSCIGCEQSAAKRDGRPKKASTDAGLSDVGISYDQFSRWQKLAAIPEEIFERQMQDKTHVPTMAGLMRAVAEPWYPGDQRDRN</sequence>
<comment type="caution">
    <text evidence="1">The sequence shown here is derived from an EMBL/GenBank/DDBJ whole genome shotgun (WGS) entry which is preliminary data.</text>
</comment>
<evidence type="ECO:0000313" key="2">
    <source>
        <dbReference type="Proteomes" id="UP001364224"/>
    </source>
</evidence>
<keyword evidence="2" id="KW-1185">Reference proteome</keyword>
<reference evidence="1 2" key="1">
    <citation type="submission" date="2024-02" db="EMBL/GenBank/DDBJ databases">
        <title>Adaptive strategies in a cosmopolitan and abundant soil bacterium.</title>
        <authorList>
            <person name="Carini P."/>
        </authorList>
    </citation>
    <scope>NUCLEOTIDE SEQUENCE [LARGE SCALE GENOMIC DNA]</scope>
    <source>
        <strain evidence="1 2">AZCC 1608</strain>
    </source>
</reference>